<accession>A0A163A0N0</accession>
<evidence type="ECO:0000256" key="1">
    <source>
        <dbReference type="PROSITE-ProRule" id="PRU00042"/>
    </source>
</evidence>
<dbReference type="VEuPathDB" id="FungiDB:PHYBLDRAFT_60161"/>
<protein>
    <submittedName>
        <fullName evidence="4">C2H2-type zinc finger transcription factor</fullName>
    </submittedName>
</protein>
<evidence type="ECO:0000259" key="3">
    <source>
        <dbReference type="PROSITE" id="PS50157"/>
    </source>
</evidence>
<dbReference type="InterPro" id="IPR036236">
    <property type="entry name" value="Znf_C2H2_sf"/>
</dbReference>
<dbReference type="AlphaFoldDB" id="A0A163A0N0"/>
<evidence type="ECO:0000313" key="5">
    <source>
        <dbReference type="Proteomes" id="UP000077315"/>
    </source>
</evidence>
<proteinExistence type="predicted"/>
<keyword evidence="1" id="KW-0863">Zinc-finger</keyword>
<dbReference type="OrthoDB" id="10004641at2759"/>
<organism evidence="4 5">
    <name type="scientific">Phycomyces blakesleeanus (strain ATCC 8743b / DSM 1359 / FGSC 10004 / NBRC 33097 / NRRL 1555)</name>
    <dbReference type="NCBI Taxonomy" id="763407"/>
    <lineage>
        <taxon>Eukaryota</taxon>
        <taxon>Fungi</taxon>
        <taxon>Fungi incertae sedis</taxon>
        <taxon>Mucoromycota</taxon>
        <taxon>Mucoromycotina</taxon>
        <taxon>Mucoromycetes</taxon>
        <taxon>Mucorales</taxon>
        <taxon>Phycomycetaceae</taxon>
        <taxon>Phycomyces</taxon>
    </lineage>
</organism>
<dbReference type="Proteomes" id="UP000077315">
    <property type="component" value="Unassembled WGS sequence"/>
</dbReference>
<dbReference type="GeneID" id="29001511"/>
<keyword evidence="1" id="KW-0479">Metal-binding</keyword>
<evidence type="ECO:0000313" key="4">
    <source>
        <dbReference type="EMBL" id="OAD70261.1"/>
    </source>
</evidence>
<feature type="compositionally biased region" description="Polar residues" evidence="2">
    <location>
        <begin position="1"/>
        <end position="28"/>
    </location>
</feature>
<feature type="region of interest" description="Disordered" evidence="2">
    <location>
        <begin position="1"/>
        <end position="36"/>
    </location>
</feature>
<dbReference type="RefSeq" id="XP_018288301.1">
    <property type="nucleotide sequence ID" value="XM_018440605.1"/>
</dbReference>
<keyword evidence="5" id="KW-1185">Reference proteome</keyword>
<dbReference type="PROSITE" id="PS50157">
    <property type="entry name" value="ZINC_FINGER_C2H2_2"/>
    <property type="match status" value="1"/>
</dbReference>
<evidence type="ECO:0000256" key="2">
    <source>
        <dbReference type="SAM" id="MobiDB-lite"/>
    </source>
</evidence>
<gene>
    <name evidence="4" type="ORF">PHYBLDRAFT_60161</name>
</gene>
<name>A0A163A0N0_PHYB8</name>
<reference evidence="5" key="1">
    <citation type="submission" date="2015-06" db="EMBL/GenBank/DDBJ databases">
        <title>Expansion of signal transduction pathways in fungi by whole-genome duplication.</title>
        <authorList>
            <consortium name="DOE Joint Genome Institute"/>
            <person name="Corrochano L.M."/>
            <person name="Kuo A."/>
            <person name="Marcet-Houben M."/>
            <person name="Polaino S."/>
            <person name="Salamov A."/>
            <person name="Villalobos J.M."/>
            <person name="Alvarez M.I."/>
            <person name="Avalos J."/>
            <person name="Benito E.P."/>
            <person name="Benoit I."/>
            <person name="Burger G."/>
            <person name="Camino L.P."/>
            <person name="Canovas D."/>
            <person name="Cerda-Olmedo E."/>
            <person name="Cheng J.-F."/>
            <person name="Dominguez A."/>
            <person name="Elias M."/>
            <person name="Eslava A.P."/>
            <person name="Glaser F."/>
            <person name="Grimwood J."/>
            <person name="Gutierrez G."/>
            <person name="Heitman J."/>
            <person name="Henrissat B."/>
            <person name="Iturriaga E.A."/>
            <person name="Lang B.F."/>
            <person name="Lavin J.L."/>
            <person name="Lee S."/>
            <person name="Li W."/>
            <person name="Lindquist E."/>
            <person name="Lopez-Garcia S."/>
            <person name="Luque E.M."/>
            <person name="Marcos A.T."/>
            <person name="Martin J."/>
            <person name="McCluskey K."/>
            <person name="Medina H.R."/>
            <person name="Miralles-Duran A."/>
            <person name="Miyazaki A."/>
            <person name="Munoz-Torres E."/>
            <person name="Oguiza J.A."/>
            <person name="Ohm R."/>
            <person name="Olmedo M."/>
            <person name="Orejas M."/>
            <person name="Ortiz-Castellanos L."/>
            <person name="Pisabarro A.G."/>
            <person name="Rodriguez-Romero J."/>
            <person name="Ruiz-Herrera J."/>
            <person name="Ruiz-Vazquez R."/>
            <person name="Sanz C."/>
            <person name="Schackwitz W."/>
            <person name="Schmutz J."/>
            <person name="Shahriari M."/>
            <person name="Shelest E."/>
            <person name="Silva-Franco F."/>
            <person name="Soanes D."/>
            <person name="Syed K."/>
            <person name="Tagua V.G."/>
            <person name="Talbot N.J."/>
            <person name="Thon M."/>
            <person name="De vries R.P."/>
            <person name="Wiebenga A."/>
            <person name="Yadav J.S."/>
            <person name="Braun E.L."/>
            <person name="Baker S."/>
            <person name="Garre V."/>
            <person name="Horwitz B."/>
            <person name="Torres-Martinez S."/>
            <person name="Idnurm A."/>
            <person name="Herrera-Estrella A."/>
            <person name="Gabaldon T."/>
            <person name="Grigoriev I.V."/>
        </authorList>
    </citation>
    <scope>NUCLEOTIDE SEQUENCE [LARGE SCALE GENOMIC DNA]</scope>
    <source>
        <strain evidence="5">NRRL 1555(-)</strain>
    </source>
</reference>
<dbReference type="InParanoid" id="A0A163A0N0"/>
<dbReference type="SUPFAM" id="SSF57667">
    <property type="entry name" value="beta-beta-alpha zinc fingers"/>
    <property type="match status" value="1"/>
</dbReference>
<dbReference type="EMBL" id="KV440989">
    <property type="protein sequence ID" value="OAD70261.1"/>
    <property type="molecule type" value="Genomic_DNA"/>
</dbReference>
<sequence length="124" mass="14185">MSRTLVITSAPCSNGTNPKEPNKKTSNADSKRLEKKLGSCSLPNTFKMYKITPLPILNKKLPDKSSPNIRRCTECSYKTVSKFNLLRHSQTHSETPTKFDCHQCNKTYSSKYNMQRHYNTTHSN</sequence>
<dbReference type="PROSITE" id="PS00028">
    <property type="entry name" value="ZINC_FINGER_C2H2_1"/>
    <property type="match status" value="1"/>
</dbReference>
<dbReference type="Pfam" id="PF00096">
    <property type="entry name" value="zf-C2H2"/>
    <property type="match status" value="1"/>
</dbReference>
<dbReference type="InterPro" id="IPR013087">
    <property type="entry name" value="Znf_C2H2_type"/>
</dbReference>
<dbReference type="SMART" id="SM00355">
    <property type="entry name" value="ZnF_C2H2"/>
    <property type="match status" value="2"/>
</dbReference>
<dbReference type="GO" id="GO:0008270">
    <property type="term" value="F:zinc ion binding"/>
    <property type="evidence" value="ECO:0007669"/>
    <property type="project" value="UniProtKB-KW"/>
</dbReference>
<dbReference type="Gene3D" id="3.30.160.60">
    <property type="entry name" value="Classic Zinc Finger"/>
    <property type="match status" value="1"/>
</dbReference>
<feature type="domain" description="C2H2-type" evidence="3">
    <location>
        <begin position="99"/>
        <end position="124"/>
    </location>
</feature>
<keyword evidence="1" id="KW-0862">Zinc</keyword>